<keyword evidence="1" id="KW-0732">Signal</keyword>
<feature type="chain" id="PRO_5034560762" description="Ig-like domain-containing protein" evidence="1">
    <location>
        <begin position="23"/>
        <end position="322"/>
    </location>
</feature>
<dbReference type="InterPro" id="IPR007110">
    <property type="entry name" value="Ig-like_dom"/>
</dbReference>
<dbReference type="InterPro" id="IPR013106">
    <property type="entry name" value="Ig_V-set"/>
</dbReference>
<organism evidence="3 4">
    <name type="scientific">Accipiter nisus</name>
    <name type="common">Eurasian sparrowhawk</name>
    <dbReference type="NCBI Taxonomy" id="211598"/>
    <lineage>
        <taxon>Eukaryota</taxon>
        <taxon>Metazoa</taxon>
        <taxon>Chordata</taxon>
        <taxon>Craniata</taxon>
        <taxon>Vertebrata</taxon>
        <taxon>Euteleostomi</taxon>
        <taxon>Archelosauria</taxon>
        <taxon>Archosauria</taxon>
        <taxon>Dinosauria</taxon>
        <taxon>Saurischia</taxon>
        <taxon>Theropoda</taxon>
        <taxon>Coelurosauria</taxon>
        <taxon>Aves</taxon>
        <taxon>Neognathae</taxon>
        <taxon>Neoaves</taxon>
        <taxon>Telluraves</taxon>
        <taxon>Accipitrimorphae</taxon>
        <taxon>Accipitriformes</taxon>
        <taxon>Accipitridae</taxon>
        <taxon>Accipitrinae</taxon>
        <taxon>Accipiter</taxon>
    </lineage>
</organism>
<dbReference type="Proteomes" id="UP000694541">
    <property type="component" value="Unplaced"/>
</dbReference>
<dbReference type="InterPro" id="IPR036179">
    <property type="entry name" value="Ig-like_dom_sf"/>
</dbReference>
<proteinExistence type="predicted"/>
<keyword evidence="4" id="KW-1185">Reference proteome</keyword>
<dbReference type="InterPro" id="IPR050150">
    <property type="entry name" value="IgV_Light_Chain"/>
</dbReference>
<dbReference type="PANTHER" id="PTHR23267">
    <property type="entry name" value="IMMUNOGLOBULIN LIGHT CHAIN"/>
    <property type="match status" value="1"/>
</dbReference>
<dbReference type="SMART" id="SM00409">
    <property type="entry name" value="IG"/>
    <property type="match status" value="1"/>
</dbReference>
<dbReference type="CDD" id="cd00099">
    <property type="entry name" value="IgV"/>
    <property type="match status" value="1"/>
</dbReference>
<dbReference type="InterPro" id="IPR003599">
    <property type="entry name" value="Ig_sub"/>
</dbReference>
<dbReference type="SMART" id="SM00406">
    <property type="entry name" value="IGv"/>
    <property type="match status" value="1"/>
</dbReference>
<accession>A0A8B9NDN4</accession>
<evidence type="ECO:0000259" key="2">
    <source>
        <dbReference type="PROSITE" id="PS50835"/>
    </source>
</evidence>
<dbReference type="InterPro" id="IPR003598">
    <property type="entry name" value="Ig_sub2"/>
</dbReference>
<dbReference type="PROSITE" id="PS50835">
    <property type="entry name" value="IG_LIKE"/>
    <property type="match status" value="1"/>
</dbReference>
<dbReference type="Pfam" id="PF07686">
    <property type="entry name" value="V-set"/>
    <property type="match status" value="1"/>
</dbReference>
<feature type="signal peptide" evidence="1">
    <location>
        <begin position="1"/>
        <end position="22"/>
    </location>
</feature>
<dbReference type="InterPro" id="IPR013783">
    <property type="entry name" value="Ig-like_fold"/>
</dbReference>
<name>A0A8B9NDN4_9AVES</name>
<evidence type="ECO:0000313" key="3">
    <source>
        <dbReference type="Ensembl" id="ENSANIP00000020835.1"/>
    </source>
</evidence>
<dbReference type="SUPFAM" id="SSF48726">
    <property type="entry name" value="Immunoglobulin"/>
    <property type="match status" value="2"/>
</dbReference>
<dbReference type="SMART" id="SM00408">
    <property type="entry name" value="IGc2"/>
    <property type="match status" value="1"/>
</dbReference>
<dbReference type="Ensembl" id="ENSANIT00000021524.1">
    <property type="protein sequence ID" value="ENSANIP00000020835.1"/>
    <property type="gene ID" value="ENSANIG00000014165.1"/>
</dbReference>
<dbReference type="AlphaFoldDB" id="A0A8B9NDN4"/>
<reference evidence="3" key="2">
    <citation type="submission" date="2025-09" db="UniProtKB">
        <authorList>
            <consortium name="Ensembl"/>
        </authorList>
    </citation>
    <scope>IDENTIFICATION</scope>
</reference>
<evidence type="ECO:0000256" key="1">
    <source>
        <dbReference type="SAM" id="SignalP"/>
    </source>
</evidence>
<protein>
    <recommendedName>
        <fullName evidence="2">Ig-like domain-containing protein</fullName>
    </recommendedName>
</protein>
<dbReference type="Gene3D" id="2.60.40.10">
    <property type="entry name" value="Immunoglobulins"/>
    <property type="match status" value="1"/>
</dbReference>
<evidence type="ECO:0000313" key="4">
    <source>
        <dbReference type="Proteomes" id="UP000694541"/>
    </source>
</evidence>
<sequence length="322" mass="34959">SMSYGLLGTLLLLLPEGRNVQQSPRQLWVLPGETAELSCRVSDHSQYVNWYKEKPDGSLDWIYRNLNYISPGRKYSGRSETRGSFSFTISSVQREDSGVYYCSSSNVYTLFGDGTRLVVTNASEPKLSILVPVDVEEPRQPLTSIPLLCHLHDLPPGWDTVRWQPGGEVTPVTAATVDKDGVLSAWSIAWVSAEWWDGAAACTALENGTGKTINPSLHPPPASQFFQPFPIQEIPMPQFFLVETHLEIPCAPPHLFTGIPLPDPLVSGGAQPCPHCPPSINCPFPPCRSTAFLAAGAGAVLCLPSFPAPADHPALQTASGQR</sequence>
<feature type="domain" description="Ig-like" evidence="2">
    <location>
        <begin position="15"/>
        <end position="120"/>
    </location>
</feature>
<reference evidence="3" key="1">
    <citation type="submission" date="2025-08" db="UniProtKB">
        <authorList>
            <consortium name="Ensembl"/>
        </authorList>
    </citation>
    <scope>IDENTIFICATION</scope>
</reference>